<dbReference type="KEGG" id="ecw:EcE24377A_3925"/>
<dbReference type="HOGENOM" id="CLU_3288657_0_0_6"/>
<dbReference type="Proteomes" id="UP000001122">
    <property type="component" value="Chromosome"/>
</dbReference>
<proteinExistence type="predicted"/>
<dbReference type="EMBL" id="CP000800">
    <property type="protein sequence ID" value="ABV18285.1"/>
    <property type="molecule type" value="Genomic_DNA"/>
</dbReference>
<organism evidence="1 2">
    <name type="scientific">Escherichia coli O139:H28 (strain E24377A / ETEC)</name>
    <dbReference type="NCBI Taxonomy" id="331111"/>
    <lineage>
        <taxon>Bacteria</taxon>
        <taxon>Pseudomonadati</taxon>
        <taxon>Pseudomonadota</taxon>
        <taxon>Gammaproteobacteria</taxon>
        <taxon>Enterobacterales</taxon>
        <taxon>Enterobacteriaceae</taxon>
        <taxon>Escherichia</taxon>
    </lineage>
</organism>
<protein>
    <submittedName>
        <fullName evidence="1">Uncharacterized protein</fullName>
    </submittedName>
</protein>
<keyword evidence="2" id="KW-1185">Reference proteome</keyword>
<evidence type="ECO:0000313" key="2">
    <source>
        <dbReference type="Proteomes" id="UP000001122"/>
    </source>
</evidence>
<name>A7ZSX9_ECO24</name>
<dbReference type="AlphaFoldDB" id="A7ZSX9"/>
<evidence type="ECO:0000313" key="1">
    <source>
        <dbReference type="EMBL" id="ABV18285.1"/>
    </source>
</evidence>
<reference evidence="2" key="1">
    <citation type="journal article" date="2008" name="J. Bacteriol.">
        <title>The pangenome structure of Escherichia coli: comparative genomic analysis of E. coli commensal and pathogenic isolates.</title>
        <authorList>
            <person name="Rasko D.A."/>
            <person name="Rosovitz M.J."/>
            <person name="Myers G.S."/>
            <person name="Mongodin E.F."/>
            <person name="Fricke W.F."/>
            <person name="Gajer P."/>
            <person name="Crabtree J."/>
            <person name="Sebaihia M."/>
            <person name="Thomson N.R."/>
            <person name="Chaudhuri R."/>
            <person name="Henderson I.R."/>
            <person name="Sperandio V."/>
            <person name="Ravel J."/>
        </authorList>
    </citation>
    <scope>NUCLEOTIDE SEQUENCE [LARGE SCALE GENOMIC DNA]</scope>
    <source>
        <strain evidence="2">E24377A / ETEC</strain>
    </source>
</reference>
<gene>
    <name evidence="1" type="ordered locus">EcE24377A_3925</name>
</gene>
<accession>A7ZSX9</accession>
<sequence length="40" mass="4413">MATRRKNVGFIIVILQLCVGQPQLSLVYNSELIIVLPGSE</sequence>